<evidence type="ECO:0000256" key="5">
    <source>
        <dbReference type="ARBA" id="ARBA00023212"/>
    </source>
</evidence>
<comment type="caution">
    <text evidence="9">The sequence shown here is derived from an EMBL/GenBank/DDBJ whole genome shotgun (WGS) entry which is preliminary data.</text>
</comment>
<feature type="region of interest" description="Disordered" evidence="7">
    <location>
        <begin position="714"/>
        <end position="758"/>
    </location>
</feature>
<feature type="region of interest" description="Disordered" evidence="7">
    <location>
        <begin position="1004"/>
        <end position="1039"/>
    </location>
</feature>
<dbReference type="EMBL" id="JRKL02002296">
    <property type="protein sequence ID" value="KAF3959582.1"/>
    <property type="molecule type" value="Genomic_DNA"/>
</dbReference>
<feature type="region of interest" description="Disordered" evidence="7">
    <location>
        <begin position="25"/>
        <end position="54"/>
    </location>
</feature>
<comment type="similarity">
    <text evidence="3">Belongs to the INCENP family.</text>
</comment>
<evidence type="ECO:0000256" key="3">
    <source>
        <dbReference type="ARBA" id="ARBA00010042"/>
    </source>
</evidence>
<feature type="compositionally biased region" description="Basic and acidic residues" evidence="7">
    <location>
        <begin position="860"/>
        <end position="888"/>
    </location>
</feature>
<keyword evidence="5" id="KW-0206">Cytoskeleton</keyword>
<feature type="region of interest" description="Disordered" evidence="7">
    <location>
        <begin position="317"/>
        <end position="336"/>
    </location>
</feature>
<keyword evidence="6" id="KW-0539">Nucleus</keyword>
<feature type="region of interest" description="Disordered" evidence="7">
    <location>
        <begin position="860"/>
        <end position="950"/>
    </location>
</feature>
<proteinExistence type="inferred from homology"/>
<feature type="domain" description="Inner centromere protein ARK-binding" evidence="8">
    <location>
        <begin position="1022"/>
        <end position="1076"/>
    </location>
</feature>
<name>A0A8J4R9U8_9ROSI</name>
<comment type="subcellular location">
    <subcellularLocation>
        <location evidence="2">Cytoplasm</location>
        <location evidence="2">Cytoskeleton</location>
        <location evidence="2">Spindle</location>
    </subcellularLocation>
    <subcellularLocation>
        <location evidence="1">Nucleus</location>
    </subcellularLocation>
</comment>
<dbReference type="PANTHER" id="PTHR13738">
    <property type="entry name" value="TROPONIN I"/>
    <property type="match status" value="1"/>
</dbReference>
<reference evidence="9" key="1">
    <citation type="submission" date="2020-03" db="EMBL/GenBank/DDBJ databases">
        <title>Castanea mollissima Vanexum genome sequencing.</title>
        <authorList>
            <person name="Staton M."/>
        </authorList>
    </citation>
    <scope>NUCLEOTIDE SEQUENCE</scope>
    <source>
        <tissue evidence="9">Leaf</tissue>
    </source>
</reference>
<evidence type="ECO:0000256" key="2">
    <source>
        <dbReference type="ARBA" id="ARBA00004186"/>
    </source>
</evidence>
<feature type="compositionally biased region" description="Basic and acidic residues" evidence="7">
    <location>
        <begin position="40"/>
        <end position="50"/>
    </location>
</feature>
<dbReference type="InterPro" id="IPR005635">
    <property type="entry name" value="Inner_centromere_prot_ARK-bd"/>
</dbReference>
<dbReference type="Pfam" id="PF03941">
    <property type="entry name" value="INCENP_ARK-bind"/>
    <property type="match status" value="1"/>
</dbReference>
<keyword evidence="4" id="KW-0963">Cytoplasm</keyword>
<evidence type="ECO:0000313" key="9">
    <source>
        <dbReference type="EMBL" id="KAF3959582.1"/>
    </source>
</evidence>
<dbReference type="AlphaFoldDB" id="A0A8J4R9U8"/>
<organism evidence="9 10">
    <name type="scientific">Castanea mollissima</name>
    <name type="common">Chinese chestnut</name>
    <dbReference type="NCBI Taxonomy" id="60419"/>
    <lineage>
        <taxon>Eukaryota</taxon>
        <taxon>Viridiplantae</taxon>
        <taxon>Streptophyta</taxon>
        <taxon>Embryophyta</taxon>
        <taxon>Tracheophyta</taxon>
        <taxon>Spermatophyta</taxon>
        <taxon>Magnoliopsida</taxon>
        <taxon>eudicotyledons</taxon>
        <taxon>Gunneridae</taxon>
        <taxon>Pentapetalae</taxon>
        <taxon>rosids</taxon>
        <taxon>fabids</taxon>
        <taxon>Fagales</taxon>
        <taxon>Fagaceae</taxon>
        <taxon>Castanea</taxon>
    </lineage>
</organism>
<dbReference type="GO" id="GO:0005634">
    <property type="term" value="C:nucleus"/>
    <property type="evidence" value="ECO:0007669"/>
    <property type="project" value="UniProtKB-SubCell"/>
</dbReference>
<dbReference type="GO" id="GO:0005819">
    <property type="term" value="C:spindle"/>
    <property type="evidence" value="ECO:0007669"/>
    <property type="project" value="UniProtKB-SubCell"/>
</dbReference>
<evidence type="ECO:0000259" key="8">
    <source>
        <dbReference type="Pfam" id="PF03941"/>
    </source>
</evidence>
<feature type="compositionally biased region" description="Acidic residues" evidence="7">
    <location>
        <begin position="1023"/>
        <end position="1034"/>
    </location>
</feature>
<feature type="compositionally biased region" description="Basic and acidic residues" evidence="7">
    <location>
        <begin position="895"/>
        <end position="950"/>
    </location>
</feature>
<sequence length="1085" mass="121500">MDKVASVSYQANCNLSQEKTLLEEQEDLRKELEPSFSSEVHAEKTDEAIRSSDGNAVSAVKETYQVPKDAATHTLLESDKIIKEEESSLIDHLSLSQFSCEDLLELPKQAGYNLLHDSADTRTDVSVENVVMELDGGESTKLVFEDSKLDSDLCGDLKQLTGANFGIVRGSGPCKDSDETLRDSTFELPCAVLVEETEGTLVQQTRNSGISQCQNEDSLGRCISEDKHVYSSKSTEEQILNNGMPSASFSLGLHDSQPQHKRRKIDFQLTEVLSDSPSLREEGLKLIDRDSVSENLDGAEDILKAVFESQHWSLSYEEDATQSDASKSPVEELQQNEKGHVIEGSEASTRLQVEEVEHSLEGWDGNTPFTFMDDGLRVSYISCLINQVADSQGCLAEEAGVADPNSKLLDERMRCFVEENPVPLHLEDKLQLGITEHFTNSERTMQEKRTSLEGNENYSYCSVNSPHSQSLDLTVADEIMPDEIMPDFEGFIMQTDDKQPCIAEEGISFDLPNTAIERASVLEQLCRSACMNTPLSCASTSHKLHRIPSLYQSVPNGLLEGINTKSTLSMNSTGKQLHNGCLSEEVGFAFHGRSYSDCLPTSSGQSTWNIRNLYSSPVGKFWDRITSNAGSSEKQVTSNPELPCIDEENENADEVAETLPEGICSEVTTSSVKRVPLADITENPNPPASVSEVEIHADRYSLDSVNTEFSFTGTHTRVKQKHGNQNSSRRRYDRKVKEKQSVSIGANGVKRAKESFHSRFSKTKLSGKTSMRNGAPSGRESKTNNIISNITSFIPLVQQKQAAAVVTGKRDIKVKALGAAEAAKRLAEKKDNERKMKKEALKLERARLEQENLRQLELQKRKKEEEKKKKEADMAARKRQREEDERKEKERKRKRVEESRRQQCEHEEKLHGKKDERELKSRATDTRTNERKESNDEADKHRNIEKVREDNIMKVSETELRTTSIPTSDIIKASILREDSKASSGSGNNVKVTSTLDKAIEKDNAFANTNQEQYDISPYKVSDDEEDDDDDDDVPNNKIIPSWASRHCVAKVVFSQQRVDPESIFPLESFCNIDEVLLARKPQKK</sequence>
<dbReference type="InterPro" id="IPR050875">
    <property type="entry name" value="Troponin_I"/>
</dbReference>
<evidence type="ECO:0000313" key="10">
    <source>
        <dbReference type="Proteomes" id="UP000737018"/>
    </source>
</evidence>
<dbReference type="OrthoDB" id="681218at2759"/>
<feature type="region of interest" description="Disordered" evidence="7">
    <location>
        <begin position="764"/>
        <end position="783"/>
    </location>
</feature>
<evidence type="ECO:0000256" key="4">
    <source>
        <dbReference type="ARBA" id="ARBA00022490"/>
    </source>
</evidence>
<keyword evidence="10" id="KW-1185">Reference proteome</keyword>
<evidence type="ECO:0000256" key="6">
    <source>
        <dbReference type="ARBA" id="ARBA00023242"/>
    </source>
</evidence>
<dbReference type="PANTHER" id="PTHR13738:SF1">
    <property type="entry name" value="TROPONIN I"/>
    <property type="match status" value="1"/>
</dbReference>
<evidence type="ECO:0000256" key="1">
    <source>
        <dbReference type="ARBA" id="ARBA00004123"/>
    </source>
</evidence>
<protein>
    <recommendedName>
        <fullName evidence="8">Inner centromere protein ARK-binding domain-containing protein</fullName>
    </recommendedName>
</protein>
<accession>A0A8J4R9U8</accession>
<feature type="compositionally biased region" description="Basic residues" evidence="7">
    <location>
        <begin position="716"/>
        <end position="734"/>
    </location>
</feature>
<gene>
    <name evidence="9" type="ORF">CMV_015615</name>
</gene>
<evidence type="ECO:0000256" key="7">
    <source>
        <dbReference type="SAM" id="MobiDB-lite"/>
    </source>
</evidence>
<dbReference type="Proteomes" id="UP000737018">
    <property type="component" value="Unassembled WGS sequence"/>
</dbReference>